<gene>
    <name evidence="2" type="ORF">IW245_003458</name>
</gene>
<feature type="transmembrane region" description="Helical" evidence="1">
    <location>
        <begin position="36"/>
        <end position="55"/>
    </location>
</feature>
<reference evidence="2" key="1">
    <citation type="submission" date="2020-11" db="EMBL/GenBank/DDBJ databases">
        <title>Sequencing the genomes of 1000 actinobacteria strains.</title>
        <authorList>
            <person name="Klenk H.-P."/>
        </authorList>
    </citation>
    <scope>NUCLEOTIDE SEQUENCE</scope>
    <source>
        <strain evidence="2">DSM 45356</strain>
    </source>
</reference>
<keyword evidence="1" id="KW-0472">Membrane</keyword>
<proteinExistence type="predicted"/>
<keyword evidence="3" id="KW-1185">Reference proteome</keyword>
<dbReference type="AlphaFoldDB" id="A0A8J7GR49"/>
<sequence length="170" mass="18100">MTTIAFWTVYGLLILALITFVIRRQVKEGPFKVRRAALLPAAMLAAGLFADHGMWQRLSTPAAIGMLAVGLLVAAATGVIRARTMTVWRTASGVITRGDRRTVVWWIASFALRITIMVAAGALGATEGFGEAMLFAGVTFGVQGLVIARRAGMLGGRPLPVLPDHDRIAA</sequence>
<name>A0A8J7GR49_9ACTN</name>
<feature type="transmembrane region" description="Helical" evidence="1">
    <location>
        <begin position="129"/>
        <end position="148"/>
    </location>
</feature>
<feature type="transmembrane region" description="Helical" evidence="1">
    <location>
        <begin position="103"/>
        <end position="123"/>
    </location>
</feature>
<dbReference type="Proteomes" id="UP000622552">
    <property type="component" value="Unassembled WGS sequence"/>
</dbReference>
<keyword evidence="1" id="KW-1133">Transmembrane helix</keyword>
<evidence type="ECO:0000313" key="3">
    <source>
        <dbReference type="Proteomes" id="UP000622552"/>
    </source>
</evidence>
<keyword evidence="1" id="KW-0812">Transmembrane</keyword>
<dbReference type="RefSeq" id="WP_197004146.1">
    <property type="nucleotide sequence ID" value="NZ_BONS01000020.1"/>
</dbReference>
<protein>
    <recommendedName>
        <fullName evidence="4">DUF1453 domain-containing protein</fullName>
    </recommendedName>
</protein>
<evidence type="ECO:0000256" key="1">
    <source>
        <dbReference type="SAM" id="Phobius"/>
    </source>
</evidence>
<feature type="transmembrane region" description="Helical" evidence="1">
    <location>
        <begin position="6"/>
        <end position="24"/>
    </location>
</feature>
<comment type="caution">
    <text evidence="2">The sequence shown here is derived from an EMBL/GenBank/DDBJ whole genome shotgun (WGS) entry which is preliminary data.</text>
</comment>
<dbReference type="EMBL" id="JADOUF010000001">
    <property type="protein sequence ID" value="MBG6137264.1"/>
    <property type="molecule type" value="Genomic_DNA"/>
</dbReference>
<evidence type="ECO:0000313" key="2">
    <source>
        <dbReference type="EMBL" id="MBG6137264.1"/>
    </source>
</evidence>
<organism evidence="2 3">
    <name type="scientific">Longispora fulva</name>
    <dbReference type="NCBI Taxonomy" id="619741"/>
    <lineage>
        <taxon>Bacteria</taxon>
        <taxon>Bacillati</taxon>
        <taxon>Actinomycetota</taxon>
        <taxon>Actinomycetes</taxon>
        <taxon>Micromonosporales</taxon>
        <taxon>Micromonosporaceae</taxon>
        <taxon>Longispora</taxon>
    </lineage>
</organism>
<accession>A0A8J7GR49</accession>
<evidence type="ECO:0008006" key="4">
    <source>
        <dbReference type="Google" id="ProtNLM"/>
    </source>
</evidence>
<feature type="transmembrane region" description="Helical" evidence="1">
    <location>
        <begin position="61"/>
        <end position="82"/>
    </location>
</feature>